<dbReference type="SUPFAM" id="SSF57716">
    <property type="entry name" value="Glucocorticoid receptor-like (DNA-binding domain)"/>
    <property type="match status" value="1"/>
</dbReference>
<comment type="similarity">
    <text evidence="5">Belongs to the DksA family.</text>
</comment>
<gene>
    <name evidence="5 9" type="primary">dksA</name>
    <name evidence="9" type="ORF">DDU33_05680</name>
</gene>
<protein>
    <recommendedName>
        <fullName evidence="5">RNA polymerase-binding transcription factor DksA</fullName>
    </recommendedName>
</protein>
<evidence type="ECO:0000313" key="10">
    <source>
        <dbReference type="Proteomes" id="UP000244920"/>
    </source>
</evidence>
<feature type="binding site" evidence="5">
    <location>
        <position position="114"/>
    </location>
    <ligand>
        <name>Zn(2+)</name>
        <dbReference type="ChEBI" id="CHEBI:29105"/>
    </ligand>
</feature>
<evidence type="ECO:0000256" key="4">
    <source>
        <dbReference type="ARBA" id="ARBA00022833"/>
    </source>
</evidence>
<comment type="subunit">
    <text evidence="5">Interacts directly with the RNA polymerase.</text>
</comment>
<dbReference type="NCBIfam" id="TIGR02420">
    <property type="entry name" value="dksA"/>
    <property type="match status" value="1"/>
</dbReference>
<evidence type="ECO:0000313" key="9">
    <source>
        <dbReference type="EMBL" id="AWI51000.1"/>
    </source>
</evidence>
<feature type="domain" description="DnaK suppressor protein DksA N-terminal" evidence="8">
    <location>
        <begin position="33"/>
        <end position="103"/>
    </location>
</feature>
<feature type="domain" description="Zinc finger DksA/TraR C4-type" evidence="7">
    <location>
        <begin position="108"/>
        <end position="139"/>
    </location>
</feature>
<evidence type="ECO:0000256" key="6">
    <source>
        <dbReference type="PROSITE-ProRule" id="PRU00510"/>
    </source>
</evidence>
<dbReference type="SUPFAM" id="SSF109635">
    <property type="entry name" value="DnaK suppressor protein DksA, alpha-hairpin domain"/>
    <property type="match status" value="1"/>
</dbReference>
<dbReference type="GO" id="GO:0005737">
    <property type="term" value="C:cytoplasm"/>
    <property type="evidence" value="ECO:0007669"/>
    <property type="project" value="UniProtKB-SubCell"/>
</dbReference>
<name>A0A2U8FJ20_9PAST</name>
<feature type="binding site" evidence="5">
    <location>
        <position position="135"/>
    </location>
    <ligand>
        <name>Zn(2+)</name>
        <dbReference type="ChEBI" id="CHEBI:29105"/>
    </ligand>
</feature>
<dbReference type="GO" id="GO:0010468">
    <property type="term" value="P:regulation of gene expression"/>
    <property type="evidence" value="ECO:0007669"/>
    <property type="project" value="UniProtKB-UniRule"/>
</dbReference>
<dbReference type="GO" id="GO:0008270">
    <property type="term" value="F:zinc ion binding"/>
    <property type="evidence" value="ECO:0007669"/>
    <property type="project" value="UniProtKB-UniRule"/>
</dbReference>
<dbReference type="InterPro" id="IPR020458">
    <property type="entry name" value="Znf_DskA_TraR_CS"/>
</dbReference>
<comment type="function">
    <text evidence="5">Transcription factor that acts by binding directly to the RNA polymerase (RNAP). Required for negative regulation of rRNA expression and positive regulation of several amino acid biosynthesis promoters. Also required for regulation of fis expression.</text>
</comment>
<evidence type="ECO:0000256" key="2">
    <source>
        <dbReference type="ARBA" id="ARBA00022723"/>
    </source>
</evidence>
<dbReference type="PANTHER" id="PTHR33823:SF2">
    <property type="entry name" value="RNA POLYMERASE-BINDING TRANSCRIPTION FACTOR DKSA"/>
    <property type="match status" value="1"/>
</dbReference>
<evidence type="ECO:0000256" key="3">
    <source>
        <dbReference type="ARBA" id="ARBA00022771"/>
    </source>
</evidence>
<dbReference type="AlphaFoldDB" id="A0A2U8FJ20"/>
<feature type="binding site" evidence="5">
    <location>
        <position position="132"/>
    </location>
    <ligand>
        <name>Zn(2+)</name>
        <dbReference type="ChEBI" id="CHEBI:29105"/>
    </ligand>
</feature>
<organism evidence="9 10">
    <name type="scientific">Actinobacillus porcitonsillarum</name>
    <dbReference type="NCBI Taxonomy" id="189834"/>
    <lineage>
        <taxon>Bacteria</taxon>
        <taxon>Pseudomonadati</taxon>
        <taxon>Pseudomonadota</taxon>
        <taxon>Gammaproteobacteria</taxon>
        <taxon>Pasteurellales</taxon>
        <taxon>Pasteurellaceae</taxon>
        <taxon>Actinobacillus</taxon>
    </lineage>
</organism>
<dbReference type="InterPro" id="IPR000962">
    <property type="entry name" value="Znf_DskA_TraR"/>
</dbReference>
<dbReference type="InterPro" id="IPR048489">
    <property type="entry name" value="DksA_N"/>
</dbReference>
<comment type="subcellular location">
    <subcellularLocation>
        <location evidence="5">Cytoplasm</location>
    </subcellularLocation>
</comment>
<dbReference type="InterPro" id="IPR037187">
    <property type="entry name" value="DnaK_N"/>
</dbReference>
<keyword evidence="2 5" id="KW-0479">Metal-binding</keyword>
<dbReference type="RefSeq" id="WP_005820006.1">
    <property type="nucleotide sequence ID" value="NZ_CP029206.1"/>
</dbReference>
<dbReference type="HAMAP" id="MF_00926">
    <property type="entry name" value="DksA"/>
    <property type="match status" value="1"/>
</dbReference>
<proteinExistence type="inferred from homology"/>
<keyword evidence="1 5" id="KW-0963">Cytoplasm</keyword>
<dbReference type="PROSITE" id="PS51128">
    <property type="entry name" value="ZF_DKSA_2"/>
    <property type="match status" value="1"/>
</dbReference>
<evidence type="ECO:0000256" key="5">
    <source>
        <dbReference type="HAMAP-Rule" id="MF_00926"/>
    </source>
</evidence>
<dbReference type="InterPro" id="IPR012784">
    <property type="entry name" value="DksA_RNA_pol-bd"/>
</dbReference>
<keyword evidence="3 5" id="KW-0863">Zinc-finger</keyword>
<dbReference type="Pfam" id="PF01258">
    <property type="entry name" value="zf-dskA_traR"/>
    <property type="match status" value="1"/>
</dbReference>
<evidence type="ECO:0000256" key="1">
    <source>
        <dbReference type="ARBA" id="ARBA00022490"/>
    </source>
</evidence>
<feature type="zinc finger region" description="dksA C4-type" evidence="6">
    <location>
        <begin position="111"/>
        <end position="135"/>
    </location>
</feature>
<reference evidence="10" key="1">
    <citation type="submission" date="2018-05" db="EMBL/GenBank/DDBJ databases">
        <title>Complete genome sequence of Actinobacillus porcitonsillarum reference strain 9953L55 (CCUG 46996).</title>
        <authorList>
            <person name="Dona V."/>
            <person name="Perreten V."/>
        </authorList>
    </citation>
    <scope>NUCLEOTIDE SEQUENCE [LARGE SCALE GENOMIC DNA]</scope>
    <source>
        <strain evidence="10">9953L55</strain>
    </source>
</reference>
<dbReference type="KEGG" id="apor:DDU33_05680"/>
<dbReference type="Pfam" id="PF21157">
    <property type="entry name" value="DksA_N"/>
    <property type="match status" value="1"/>
</dbReference>
<dbReference type="Gene3D" id="1.20.120.910">
    <property type="entry name" value="DksA, coiled-coil domain"/>
    <property type="match status" value="1"/>
</dbReference>
<feature type="binding site" evidence="5">
    <location>
        <position position="111"/>
    </location>
    <ligand>
        <name>Zn(2+)</name>
        <dbReference type="ChEBI" id="CHEBI:29105"/>
    </ligand>
</feature>
<accession>A0A2U8FJ20</accession>
<keyword evidence="4 5" id="KW-0862">Zinc</keyword>
<evidence type="ECO:0000259" key="8">
    <source>
        <dbReference type="Pfam" id="PF21157"/>
    </source>
</evidence>
<dbReference type="Proteomes" id="UP000244920">
    <property type="component" value="Chromosome"/>
</dbReference>
<keyword evidence="10" id="KW-1185">Reference proteome</keyword>
<sequence length="148" mass="17063">MAVANTTSLGLLALAGVKPYELKKNEEYMNEAQKEHFTKILKAWHAQIMEEAERTKSQMQEEVANFADPADRATQEEEFSLELRNRDRERKLLKKIEQTLHKISEDEYGYCETCGVEIGLKRLEARPTADLCIDCKTLAEIREKQMGL</sequence>
<dbReference type="PROSITE" id="PS01102">
    <property type="entry name" value="ZF_DKSA_1"/>
    <property type="match status" value="1"/>
</dbReference>
<evidence type="ECO:0000259" key="7">
    <source>
        <dbReference type="Pfam" id="PF01258"/>
    </source>
</evidence>
<dbReference type="PANTHER" id="PTHR33823">
    <property type="entry name" value="RNA POLYMERASE-BINDING TRANSCRIPTION FACTOR DKSA-RELATED"/>
    <property type="match status" value="1"/>
</dbReference>
<dbReference type="EMBL" id="CP029206">
    <property type="protein sequence ID" value="AWI51000.1"/>
    <property type="molecule type" value="Genomic_DNA"/>
</dbReference>